<feature type="transmembrane region" description="Helical" evidence="1">
    <location>
        <begin position="69"/>
        <end position="87"/>
    </location>
</feature>
<keyword evidence="1" id="KW-0472">Membrane</keyword>
<gene>
    <name evidence="2" type="ORF">C5Y98_20460</name>
</gene>
<accession>A0A2S8FI14</accession>
<evidence type="ECO:0000313" key="3">
    <source>
        <dbReference type="Proteomes" id="UP000239388"/>
    </source>
</evidence>
<reference evidence="2 3" key="1">
    <citation type="submission" date="2018-02" db="EMBL/GenBank/DDBJ databases">
        <title>Comparative genomes isolates from brazilian mangrove.</title>
        <authorList>
            <person name="Araujo J.E."/>
            <person name="Taketani R.G."/>
            <person name="Silva M.C.P."/>
            <person name="Loureco M.V."/>
            <person name="Andreote F.D."/>
        </authorList>
    </citation>
    <scope>NUCLEOTIDE SEQUENCE [LARGE SCALE GENOMIC DNA]</scope>
    <source>
        <strain evidence="2 3">NAP PRIS-MGV</strain>
    </source>
</reference>
<sequence>MKDDFFFDETCDDHLREGEQMVWRGSARGIVPRNYWVASGSFAATGVLLGLASNAFFPSHNVSQTAWGLAMLAMAFFALFQAVMPYVRMLAILRRARYVITTQRALILDGVVELPNGSIACDPVPVRSISSEQLFRRTDPSPQGTILLGHDDVIIKWQRYPCQYGFYACSEPEGAEMEIRRLLGELPPVIDHAEPVL</sequence>
<evidence type="ECO:0000256" key="1">
    <source>
        <dbReference type="SAM" id="Phobius"/>
    </source>
</evidence>
<name>A0A2S8FI14_9BACT</name>
<dbReference type="OrthoDB" id="290586at2"/>
<organism evidence="2 3">
    <name type="scientific">Blastopirellula marina</name>
    <dbReference type="NCBI Taxonomy" id="124"/>
    <lineage>
        <taxon>Bacteria</taxon>
        <taxon>Pseudomonadati</taxon>
        <taxon>Planctomycetota</taxon>
        <taxon>Planctomycetia</taxon>
        <taxon>Pirellulales</taxon>
        <taxon>Pirellulaceae</taxon>
        <taxon>Blastopirellula</taxon>
    </lineage>
</organism>
<dbReference type="RefSeq" id="WP_105356994.1">
    <property type="nucleotide sequence ID" value="NZ_PUIB01000019.1"/>
</dbReference>
<dbReference type="AlphaFoldDB" id="A0A2S8FI14"/>
<feature type="transmembrane region" description="Helical" evidence="1">
    <location>
        <begin position="35"/>
        <end position="57"/>
    </location>
</feature>
<comment type="caution">
    <text evidence="2">The sequence shown here is derived from an EMBL/GenBank/DDBJ whole genome shotgun (WGS) entry which is preliminary data.</text>
</comment>
<dbReference type="Proteomes" id="UP000239388">
    <property type="component" value="Unassembled WGS sequence"/>
</dbReference>
<keyword evidence="1" id="KW-0812">Transmembrane</keyword>
<evidence type="ECO:0000313" key="2">
    <source>
        <dbReference type="EMBL" id="PQO31783.1"/>
    </source>
</evidence>
<dbReference type="EMBL" id="PUIB01000019">
    <property type="protein sequence ID" value="PQO31783.1"/>
    <property type="molecule type" value="Genomic_DNA"/>
</dbReference>
<protein>
    <submittedName>
        <fullName evidence="2">Uncharacterized protein</fullName>
    </submittedName>
</protein>
<proteinExistence type="predicted"/>
<keyword evidence="1" id="KW-1133">Transmembrane helix</keyword>